<accession>A0A6A5RD89</accession>
<dbReference type="RefSeq" id="XP_033446477.1">
    <property type="nucleotide sequence ID" value="XM_033590126.1"/>
</dbReference>
<protein>
    <submittedName>
        <fullName evidence="1">Uncharacterized protein</fullName>
    </submittedName>
</protein>
<dbReference type="AlphaFoldDB" id="A0A6A5RD89"/>
<evidence type="ECO:0000313" key="2">
    <source>
        <dbReference type="Proteomes" id="UP000800082"/>
    </source>
</evidence>
<name>A0A6A5RD89_9PLEO</name>
<organism evidence="1 2">
    <name type="scientific">Didymella exigua CBS 183.55</name>
    <dbReference type="NCBI Taxonomy" id="1150837"/>
    <lineage>
        <taxon>Eukaryota</taxon>
        <taxon>Fungi</taxon>
        <taxon>Dikarya</taxon>
        <taxon>Ascomycota</taxon>
        <taxon>Pezizomycotina</taxon>
        <taxon>Dothideomycetes</taxon>
        <taxon>Pleosporomycetidae</taxon>
        <taxon>Pleosporales</taxon>
        <taxon>Pleosporineae</taxon>
        <taxon>Didymellaceae</taxon>
        <taxon>Didymella</taxon>
    </lineage>
</organism>
<reference evidence="1" key="1">
    <citation type="journal article" date="2020" name="Stud. Mycol.">
        <title>101 Dothideomycetes genomes: a test case for predicting lifestyles and emergence of pathogens.</title>
        <authorList>
            <person name="Haridas S."/>
            <person name="Albert R."/>
            <person name="Binder M."/>
            <person name="Bloem J."/>
            <person name="Labutti K."/>
            <person name="Salamov A."/>
            <person name="Andreopoulos B."/>
            <person name="Baker S."/>
            <person name="Barry K."/>
            <person name="Bills G."/>
            <person name="Bluhm B."/>
            <person name="Cannon C."/>
            <person name="Castanera R."/>
            <person name="Culley D."/>
            <person name="Daum C."/>
            <person name="Ezra D."/>
            <person name="Gonzalez J."/>
            <person name="Henrissat B."/>
            <person name="Kuo A."/>
            <person name="Liang C."/>
            <person name="Lipzen A."/>
            <person name="Lutzoni F."/>
            <person name="Magnuson J."/>
            <person name="Mondo S."/>
            <person name="Nolan M."/>
            <person name="Ohm R."/>
            <person name="Pangilinan J."/>
            <person name="Park H.-J."/>
            <person name="Ramirez L."/>
            <person name="Alfaro M."/>
            <person name="Sun H."/>
            <person name="Tritt A."/>
            <person name="Yoshinaga Y."/>
            <person name="Zwiers L.-H."/>
            <person name="Turgeon B."/>
            <person name="Goodwin S."/>
            <person name="Spatafora J."/>
            <person name="Crous P."/>
            <person name="Grigoriev I."/>
        </authorList>
    </citation>
    <scope>NUCLEOTIDE SEQUENCE</scope>
    <source>
        <strain evidence="1">CBS 183.55</strain>
    </source>
</reference>
<sequence length="177" mass="20896">MLCWPWASTGTHVAYSRNYTPAWSLKLRVAAEYARVRSSSSIEGQPIRCLMLFGSAVHVWLQIWWNESSATEEYDILVDRQYVTNATSEMVTWPKRQFRLGFRIQSDVRIESVRTFEVRRSRWPSYSGPQRDRTRDLIDPLLFGNMAGMSRSRNRERRRARSSRGAETHQRFRLIFS</sequence>
<dbReference type="EMBL" id="ML978978">
    <property type="protein sequence ID" value="KAF1926225.1"/>
    <property type="molecule type" value="Genomic_DNA"/>
</dbReference>
<dbReference type="Proteomes" id="UP000800082">
    <property type="component" value="Unassembled WGS sequence"/>
</dbReference>
<proteinExistence type="predicted"/>
<evidence type="ECO:0000313" key="1">
    <source>
        <dbReference type="EMBL" id="KAF1926225.1"/>
    </source>
</evidence>
<keyword evidence="2" id="KW-1185">Reference proteome</keyword>
<gene>
    <name evidence="1" type="ORF">M421DRAFT_397029</name>
</gene>
<dbReference type="GeneID" id="54347782"/>